<feature type="domain" description="HTH marR-type" evidence="4">
    <location>
        <begin position="1"/>
        <end position="139"/>
    </location>
</feature>
<dbReference type="InterPro" id="IPR036388">
    <property type="entry name" value="WH-like_DNA-bd_sf"/>
</dbReference>
<dbReference type="GO" id="GO:0003700">
    <property type="term" value="F:DNA-binding transcription factor activity"/>
    <property type="evidence" value="ECO:0007669"/>
    <property type="project" value="InterPro"/>
</dbReference>
<dbReference type="RefSeq" id="WP_151864906.1">
    <property type="nucleotide sequence ID" value="NZ_WBZB01000011.1"/>
</dbReference>
<dbReference type="Proteomes" id="UP000465601">
    <property type="component" value="Unassembled WGS sequence"/>
</dbReference>
<dbReference type="Gene3D" id="1.10.10.10">
    <property type="entry name" value="Winged helix-like DNA-binding domain superfamily/Winged helix DNA-binding domain"/>
    <property type="match status" value="1"/>
</dbReference>
<dbReference type="OrthoDB" id="1953397at2"/>
<dbReference type="EMBL" id="WBZB01000011">
    <property type="protein sequence ID" value="KAB3532079.1"/>
    <property type="molecule type" value="Genomic_DNA"/>
</dbReference>
<evidence type="ECO:0000313" key="6">
    <source>
        <dbReference type="Proteomes" id="UP000465601"/>
    </source>
</evidence>
<dbReference type="InterPro" id="IPR036390">
    <property type="entry name" value="WH_DNA-bd_sf"/>
</dbReference>
<dbReference type="AlphaFoldDB" id="A0A833HQJ8"/>
<keyword evidence="2 5" id="KW-0238">DNA-binding</keyword>
<dbReference type="InterPro" id="IPR039422">
    <property type="entry name" value="MarR/SlyA-like"/>
</dbReference>
<comment type="caution">
    <text evidence="5">The sequence shown here is derived from an EMBL/GenBank/DDBJ whole genome shotgun (WGS) entry which is preliminary data.</text>
</comment>
<name>A0A833HQJ8_9FIRM</name>
<dbReference type="SMART" id="SM00347">
    <property type="entry name" value="HTH_MARR"/>
    <property type="match status" value="1"/>
</dbReference>
<evidence type="ECO:0000256" key="1">
    <source>
        <dbReference type="ARBA" id="ARBA00023015"/>
    </source>
</evidence>
<protein>
    <submittedName>
        <fullName evidence="5">Winged helix DNA-binding protein</fullName>
    </submittedName>
</protein>
<reference evidence="5 6" key="1">
    <citation type="submission" date="2019-10" db="EMBL/GenBank/DDBJ databases">
        <title>Alkaliphilus serpentinus sp. nov. and Alkaliphilus pronyensis sp. nov., two novel anaerobic alkaliphilic species isolated from the serpentinized-hosted hydrothermal field of the Prony Bay (New Caledonia).</title>
        <authorList>
            <person name="Postec A."/>
        </authorList>
    </citation>
    <scope>NUCLEOTIDE SEQUENCE [LARGE SCALE GENOMIC DNA]</scope>
    <source>
        <strain evidence="5 6">LacT</strain>
    </source>
</reference>
<gene>
    <name evidence="5" type="ORF">F8153_03145</name>
</gene>
<dbReference type="PANTHER" id="PTHR33164:SF43">
    <property type="entry name" value="HTH-TYPE TRANSCRIPTIONAL REPRESSOR YETL"/>
    <property type="match status" value="1"/>
</dbReference>
<keyword evidence="1" id="KW-0805">Transcription regulation</keyword>
<evidence type="ECO:0000259" key="4">
    <source>
        <dbReference type="PROSITE" id="PS50995"/>
    </source>
</evidence>
<dbReference type="Pfam" id="PF22381">
    <property type="entry name" value="Staph_reg_Sar_Rot"/>
    <property type="match status" value="1"/>
</dbReference>
<dbReference type="InterPro" id="IPR000835">
    <property type="entry name" value="HTH_MarR-typ"/>
</dbReference>
<dbReference type="InterPro" id="IPR055166">
    <property type="entry name" value="Transc_reg_Sar_Rot_HTH"/>
</dbReference>
<dbReference type="PANTHER" id="PTHR33164">
    <property type="entry name" value="TRANSCRIPTIONAL REGULATOR, MARR FAMILY"/>
    <property type="match status" value="1"/>
</dbReference>
<sequence length="146" mass="17465">MRNYYIQIHDYLEKLVYSIMEIDRKGISFHGENLSINDIYILKTLGNCQEKRLYEIIQELKINRNILDPLVKRLYTSHYIVKKRDPQDKRVQILSLTDKGLDALKEITEKEKTTLYNLLNDFTFNEEKAILKFLVKLDMLYKKSDS</sequence>
<dbReference type="PROSITE" id="PS50995">
    <property type="entry name" value="HTH_MARR_2"/>
    <property type="match status" value="1"/>
</dbReference>
<organism evidence="5 6">
    <name type="scientific">Alkaliphilus serpentinus</name>
    <dbReference type="NCBI Taxonomy" id="1482731"/>
    <lineage>
        <taxon>Bacteria</taxon>
        <taxon>Bacillati</taxon>
        <taxon>Bacillota</taxon>
        <taxon>Clostridia</taxon>
        <taxon>Peptostreptococcales</taxon>
        <taxon>Natronincolaceae</taxon>
        <taxon>Alkaliphilus</taxon>
    </lineage>
</organism>
<keyword evidence="3" id="KW-0804">Transcription</keyword>
<evidence type="ECO:0000256" key="2">
    <source>
        <dbReference type="ARBA" id="ARBA00023125"/>
    </source>
</evidence>
<evidence type="ECO:0000313" key="5">
    <source>
        <dbReference type="EMBL" id="KAB3532079.1"/>
    </source>
</evidence>
<accession>A0A833HQJ8</accession>
<dbReference type="GO" id="GO:0003677">
    <property type="term" value="F:DNA binding"/>
    <property type="evidence" value="ECO:0007669"/>
    <property type="project" value="UniProtKB-KW"/>
</dbReference>
<proteinExistence type="predicted"/>
<keyword evidence="6" id="KW-1185">Reference proteome</keyword>
<evidence type="ECO:0000256" key="3">
    <source>
        <dbReference type="ARBA" id="ARBA00023163"/>
    </source>
</evidence>
<dbReference type="GO" id="GO:0006950">
    <property type="term" value="P:response to stress"/>
    <property type="evidence" value="ECO:0007669"/>
    <property type="project" value="TreeGrafter"/>
</dbReference>
<dbReference type="SUPFAM" id="SSF46785">
    <property type="entry name" value="Winged helix' DNA-binding domain"/>
    <property type="match status" value="1"/>
</dbReference>